<dbReference type="EMBL" id="JBICCN010000330">
    <property type="protein sequence ID" value="KAL3076694.1"/>
    <property type="molecule type" value="Genomic_DNA"/>
</dbReference>
<evidence type="ECO:0000256" key="8">
    <source>
        <dbReference type="ARBA" id="ARBA00023065"/>
    </source>
</evidence>
<keyword evidence="12" id="KW-0325">Glycoprotein</keyword>
<keyword evidence="5" id="KW-0732">Signal</keyword>
<evidence type="ECO:0000256" key="14">
    <source>
        <dbReference type="ARBA" id="ARBA00023286"/>
    </source>
</evidence>
<dbReference type="GO" id="GO:0045211">
    <property type="term" value="C:postsynaptic membrane"/>
    <property type="evidence" value="ECO:0007669"/>
    <property type="project" value="UniProtKB-SubCell"/>
</dbReference>
<dbReference type="CDD" id="cd19051">
    <property type="entry name" value="LGIC_TM_cation"/>
    <property type="match status" value="1"/>
</dbReference>
<keyword evidence="10" id="KW-1015">Disulfide bond</keyword>
<dbReference type="GO" id="GO:0007268">
    <property type="term" value="P:chemical synaptic transmission"/>
    <property type="evidence" value="ECO:0007669"/>
    <property type="project" value="UniProtKB-ARBA"/>
</dbReference>
<dbReference type="FunFam" id="2.70.170.10:FF:000016">
    <property type="entry name" value="Nicotinic acetylcholine receptor subunit"/>
    <property type="match status" value="1"/>
</dbReference>
<dbReference type="InterPro" id="IPR036719">
    <property type="entry name" value="Neuro-gated_channel_TM_sf"/>
</dbReference>
<dbReference type="InterPro" id="IPR018000">
    <property type="entry name" value="Neurotransmitter_ion_chnl_CS"/>
</dbReference>
<dbReference type="SUPFAM" id="SSF63712">
    <property type="entry name" value="Nicotinic receptor ligand binding domain-like"/>
    <property type="match status" value="1"/>
</dbReference>
<dbReference type="PRINTS" id="PR00254">
    <property type="entry name" value="NICOTINICR"/>
</dbReference>
<comment type="similarity">
    <text evidence="1">Belongs to the ligand-gated ion channel (TC 1.A.9) family. Acetylcholine receptor (TC 1.A.9.1) subfamily.</text>
</comment>
<evidence type="ECO:0000256" key="18">
    <source>
        <dbReference type="SAM" id="MobiDB-lite"/>
    </source>
</evidence>
<dbReference type="PRINTS" id="PR00252">
    <property type="entry name" value="NRIONCHANNEL"/>
</dbReference>
<comment type="caution">
    <text evidence="21">The sequence shown here is derived from an EMBL/GenBank/DDBJ whole genome shotgun (WGS) entry which is preliminary data.</text>
</comment>
<evidence type="ECO:0000256" key="15">
    <source>
        <dbReference type="ARBA" id="ARBA00023303"/>
    </source>
</evidence>
<dbReference type="InterPro" id="IPR006202">
    <property type="entry name" value="Neur_chan_lig-bd"/>
</dbReference>
<protein>
    <submittedName>
        <fullName evidence="21">Uncharacterized protein</fullName>
    </submittedName>
</protein>
<feature type="region of interest" description="Disordered" evidence="18">
    <location>
        <begin position="358"/>
        <end position="386"/>
    </location>
</feature>
<feature type="transmembrane region" description="Helical" evidence="17">
    <location>
        <begin position="585"/>
        <end position="603"/>
    </location>
</feature>
<dbReference type="InterPro" id="IPR036734">
    <property type="entry name" value="Neur_chan_lig-bd_sf"/>
</dbReference>
<evidence type="ECO:0000256" key="5">
    <source>
        <dbReference type="ARBA" id="ARBA00022729"/>
    </source>
</evidence>
<keyword evidence="3" id="KW-1003">Cell membrane</keyword>
<feature type="domain" description="Neurotransmitter-gated ion-channel transmembrane" evidence="20">
    <location>
        <begin position="232"/>
        <end position="380"/>
    </location>
</feature>
<dbReference type="SUPFAM" id="SSF90112">
    <property type="entry name" value="Neurotransmitter-gated ion-channel transmembrane pore"/>
    <property type="match status" value="1"/>
</dbReference>
<feature type="compositionally biased region" description="Basic and acidic residues" evidence="18">
    <location>
        <begin position="359"/>
        <end position="371"/>
    </location>
</feature>
<keyword evidence="13" id="KW-0628">Postsynaptic cell membrane</keyword>
<dbReference type="InterPro" id="IPR006029">
    <property type="entry name" value="Neurotrans-gated_channel_TM"/>
</dbReference>
<dbReference type="InterPro" id="IPR002394">
    <property type="entry name" value="Nicotinic_acetylcholine_rcpt"/>
</dbReference>
<feature type="region of interest" description="Disordered" evidence="18">
    <location>
        <begin position="487"/>
        <end position="535"/>
    </location>
</feature>
<dbReference type="InterPro" id="IPR038050">
    <property type="entry name" value="Neuro_actylchol_rec"/>
</dbReference>
<evidence type="ECO:0000256" key="16">
    <source>
        <dbReference type="ARBA" id="ARBA00034104"/>
    </source>
</evidence>
<proteinExistence type="inferred from homology"/>
<keyword evidence="2 17" id="KW-0813">Transport</keyword>
<keyword evidence="4 17" id="KW-0812">Transmembrane</keyword>
<keyword evidence="7" id="KW-0770">Synapse</keyword>
<evidence type="ECO:0000256" key="9">
    <source>
        <dbReference type="ARBA" id="ARBA00023136"/>
    </source>
</evidence>
<feature type="domain" description="Neurotransmitter-gated ion-channel ligand-binding" evidence="19">
    <location>
        <begin position="20"/>
        <end position="223"/>
    </location>
</feature>
<dbReference type="FunFam" id="1.20.58.390:FF:000073">
    <property type="entry name" value="Neuronal acetylcholine receptor subunit alpha-9-II"/>
    <property type="match status" value="1"/>
</dbReference>
<dbReference type="Pfam" id="PF02931">
    <property type="entry name" value="Neur_chan_LBD"/>
    <property type="match status" value="1"/>
</dbReference>
<evidence type="ECO:0000259" key="19">
    <source>
        <dbReference type="Pfam" id="PF02931"/>
    </source>
</evidence>
<dbReference type="PROSITE" id="PS00236">
    <property type="entry name" value="NEUROTR_ION_CHANNEL"/>
    <property type="match status" value="1"/>
</dbReference>
<keyword evidence="15 17" id="KW-0407">Ion channel</keyword>
<dbReference type="AlphaFoldDB" id="A0ABD2I8H0"/>
<dbReference type="PANTHER" id="PTHR18945">
    <property type="entry name" value="NEUROTRANSMITTER GATED ION CHANNEL"/>
    <property type="match status" value="1"/>
</dbReference>
<dbReference type="InterPro" id="IPR006201">
    <property type="entry name" value="Neur_channel"/>
</dbReference>
<evidence type="ECO:0000313" key="22">
    <source>
        <dbReference type="Proteomes" id="UP001620645"/>
    </source>
</evidence>
<evidence type="ECO:0000256" key="4">
    <source>
        <dbReference type="ARBA" id="ARBA00022692"/>
    </source>
</evidence>
<sequence>MSLLSLCQLVRYSSTDSKLTDLFHSLFHEYNKEIRPVIEHNRPVNTNISFSLIQVVDVDERNQLLTSLAWIHFRWNDWRIAWDPRMNGGIAKMKVPVEMIWKPDIILYNNAASEYLNEMTTAGVTYDGNISLSMAGIFKSSCELDVRFYPFDFQNCLMKFASWSYDGTKIDIFSEPTGDTSNYMVSTEWTLREVRATKNSVIYSCCPEPYPFIDVYLLLERKPLFFVIFSCLPCVLISVLVLLGFYMPSDSGEKVTLGITSLLSTTVFLMLVSEHLPPTADALPLIGIYYGVTIFIVSLQTAFTVFTLNIHHIGTNGPPVPRILQKLLFGRVSRLLLLNLEKQYHSINEHVNYFIGKQKKAEQREKKSSERRQKKASPSPRVRRAHSANFFDANGADGGVFVDSNVQFVADGSNSLPKAKKKRVSFTDDYNFCCHQQKNGALPSASATTVSLPTHRYGRRILSLISPVIPSHKHHPNCAKMRVATVSNIGKKRHRHKDQSSSNMGTMSPHSSAHRSRSPSALSTTGEEDVQQKGDEDTAFESEFIKVIGRLQEVIERNELRLVEKDRRNAEKIEWQQVALVLDRFFLVLFSIGTALVLMLLLFNDQKSKTHF</sequence>
<evidence type="ECO:0000259" key="20">
    <source>
        <dbReference type="Pfam" id="PF02932"/>
    </source>
</evidence>
<evidence type="ECO:0000313" key="21">
    <source>
        <dbReference type="EMBL" id="KAL3076694.1"/>
    </source>
</evidence>
<evidence type="ECO:0000256" key="11">
    <source>
        <dbReference type="ARBA" id="ARBA00023170"/>
    </source>
</evidence>
<keyword evidence="22" id="KW-1185">Reference proteome</keyword>
<keyword evidence="8 17" id="KW-0406">Ion transport</keyword>
<feature type="transmembrane region" description="Helical" evidence="17">
    <location>
        <begin position="224"/>
        <end position="243"/>
    </location>
</feature>
<dbReference type="GO" id="GO:0034220">
    <property type="term" value="P:monoatomic ion transmembrane transport"/>
    <property type="evidence" value="ECO:0007669"/>
    <property type="project" value="UniProtKB-KW"/>
</dbReference>
<dbReference type="Pfam" id="PF02932">
    <property type="entry name" value="Neur_chan_memb"/>
    <property type="match status" value="1"/>
</dbReference>
<comment type="subcellular location">
    <subcellularLocation>
        <location evidence="16">Postsynaptic cell membrane</location>
        <topology evidence="16">Multi-pass membrane protein</topology>
    </subcellularLocation>
</comment>
<evidence type="ECO:0000256" key="1">
    <source>
        <dbReference type="ARBA" id="ARBA00009237"/>
    </source>
</evidence>
<keyword evidence="14" id="KW-1071">Ligand-gated ion channel</keyword>
<dbReference type="CDD" id="cd18997">
    <property type="entry name" value="LGIC_ECD_nAChR"/>
    <property type="match status" value="1"/>
</dbReference>
<gene>
    <name evidence="21" type="ORF">niasHS_013490</name>
</gene>
<name>A0ABD2I8H0_HETSC</name>
<evidence type="ECO:0000256" key="12">
    <source>
        <dbReference type="ARBA" id="ARBA00023180"/>
    </source>
</evidence>
<keyword evidence="9 17" id="KW-0472">Membrane</keyword>
<accession>A0ABD2I8H0</accession>
<organism evidence="21 22">
    <name type="scientific">Heterodera schachtii</name>
    <name type="common">Sugarbeet cyst nematode worm</name>
    <name type="synonym">Tylenchus schachtii</name>
    <dbReference type="NCBI Taxonomy" id="97005"/>
    <lineage>
        <taxon>Eukaryota</taxon>
        <taxon>Metazoa</taxon>
        <taxon>Ecdysozoa</taxon>
        <taxon>Nematoda</taxon>
        <taxon>Chromadorea</taxon>
        <taxon>Rhabditida</taxon>
        <taxon>Tylenchina</taxon>
        <taxon>Tylenchomorpha</taxon>
        <taxon>Tylenchoidea</taxon>
        <taxon>Heteroderidae</taxon>
        <taxon>Heteroderinae</taxon>
        <taxon>Heterodera</taxon>
    </lineage>
</organism>
<evidence type="ECO:0000256" key="3">
    <source>
        <dbReference type="ARBA" id="ARBA00022475"/>
    </source>
</evidence>
<evidence type="ECO:0000256" key="17">
    <source>
        <dbReference type="RuleBase" id="RU000687"/>
    </source>
</evidence>
<evidence type="ECO:0000256" key="7">
    <source>
        <dbReference type="ARBA" id="ARBA00023018"/>
    </source>
</evidence>
<reference evidence="21 22" key="1">
    <citation type="submission" date="2024-10" db="EMBL/GenBank/DDBJ databases">
        <authorList>
            <person name="Kim D."/>
        </authorList>
    </citation>
    <scope>NUCLEOTIDE SEQUENCE [LARGE SCALE GENOMIC DNA]</scope>
    <source>
        <strain evidence="21">Taebaek</strain>
    </source>
</reference>
<evidence type="ECO:0000256" key="10">
    <source>
        <dbReference type="ARBA" id="ARBA00023157"/>
    </source>
</evidence>
<dbReference type="Gene3D" id="2.70.170.10">
    <property type="entry name" value="Neurotransmitter-gated ion-channel ligand-binding domain"/>
    <property type="match status" value="1"/>
</dbReference>
<feature type="transmembrane region" description="Helical" evidence="17">
    <location>
        <begin position="255"/>
        <end position="273"/>
    </location>
</feature>
<evidence type="ECO:0000256" key="2">
    <source>
        <dbReference type="ARBA" id="ARBA00022448"/>
    </source>
</evidence>
<dbReference type="Proteomes" id="UP001620645">
    <property type="component" value="Unassembled WGS sequence"/>
</dbReference>
<keyword evidence="6 17" id="KW-1133">Transmembrane helix</keyword>
<keyword evidence="11" id="KW-0675">Receptor</keyword>
<feature type="transmembrane region" description="Helical" evidence="17">
    <location>
        <begin position="285"/>
        <end position="308"/>
    </location>
</feature>
<evidence type="ECO:0000256" key="6">
    <source>
        <dbReference type="ARBA" id="ARBA00022989"/>
    </source>
</evidence>
<evidence type="ECO:0000256" key="13">
    <source>
        <dbReference type="ARBA" id="ARBA00023257"/>
    </source>
</evidence>
<dbReference type="Gene3D" id="1.20.58.390">
    <property type="entry name" value="Neurotransmitter-gated ion-channel transmembrane domain"/>
    <property type="match status" value="1"/>
</dbReference>